<dbReference type="EMBL" id="JAAKZG010000015">
    <property type="protein sequence ID" value="NGN44340.1"/>
    <property type="molecule type" value="Genomic_DNA"/>
</dbReference>
<evidence type="ECO:0000313" key="2">
    <source>
        <dbReference type="Proteomes" id="UP000481252"/>
    </source>
</evidence>
<comment type="caution">
    <text evidence="1">The sequence shown here is derived from an EMBL/GenBank/DDBJ whole genome shotgun (WGS) entry which is preliminary data.</text>
</comment>
<proteinExistence type="predicted"/>
<accession>A0A7C9RAN0</accession>
<sequence length="87" mass="9565">MSPKILSIRPVPSGAGRTIARFDVELGGNIRLYGLLLREFPDGTRRIVGPQSDGRHFVTFLPCIAAEITSAASRELEGQHAEYRRTA</sequence>
<reference evidence="1 2" key="1">
    <citation type="submission" date="2020-02" db="EMBL/GenBank/DDBJ databases">
        <title>Genome sequence of the type strain CGMCC 1.15528 of Mesorhizobium zhangyense.</title>
        <authorList>
            <person name="Gao J."/>
            <person name="Sun J."/>
        </authorList>
    </citation>
    <scope>NUCLEOTIDE SEQUENCE [LARGE SCALE GENOMIC DNA]</scope>
    <source>
        <strain evidence="1 2">CGMCC 1.15528</strain>
    </source>
</reference>
<gene>
    <name evidence="1" type="ORF">G6N74_25030</name>
</gene>
<organism evidence="1 2">
    <name type="scientific">Mesorhizobium zhangyense</name>
    <dbReference type="NCBI Taxonomy" id="1776730"/>
    <lineage>
        <taxon>Bacteria</taxon>
        <taxon>Pseudomonadati</taxon>
        <taxon>Pseudomonadota</taxon>
        <taxon>Alphaproteobacteria</taxon>
        <taxon>Hyphomicrobiales</taxon>
        <taxon>Phyllobacteriaceae</taxon>
        <taxon>Mesorhizobium</taxon>
    </lineage>
</organism>
<protein>
    <submittedName>
        <fullName evidence="1">Uncharacterized protein</fullName>
    </submittedName>
</protein>
<keyword evidence="2" id="KW-1185">Reference proteome</keyword>
<evidence type="ECO:0000313" key="1">
    <source>
        <dbReference type="EMBL" id="NGN44340.1"/>
    </source>
</evidence>
<dbReference type="RefSeq" id="WP_165120734.1">
    <property type="nucleotide sequence ID" value="NZ_JAAKZG010000015.1"/>
</dbReference>
<name>A0A7C9RAN0_9HYPH</name>
<dbReference type="AlphaFoldDB" id="A0A7C9RAN0"/>
<dbReference type="Proteomes" id="UP000481252">
    <property type="component" value="Unassembled WGS sequence"/>
</dbReference>